<feature type="signal peptide" evidence="1">
    <location>
        <begin position="1"/>
        <end position="37"/>
    </location>
</feature>
<evidence type="ECO:0000313" key="2">
    <source>
        <dbReference type="EMBL" id="KAF1960231.1"/>
    </source>
</evidence>
<organism evidence="2 3">
    <name type="scientific">Byssothecium circinans</name>
    <dbReference type="NCBI Taxonomy" id="147558"/>
    <lineage>
        <taxon>Eukaryota</taxon>
        <taxon>Fungi</taxon>
        <taxon>Dikarya</taxon>
        <taxon>Ascomycota</taxon>
        <taxon>Pezizomycotina</taxon>
        <taxon>Dothideomycetes</taxon>
        <taxon>Pleosporomycetidae</taxon>
        <taxon>Pleosporales</taxon>
        <taxon>Massarineae</taxon>
        <taxon>Massarinaceae</taxon>
        <taxon>Byssothecium</taxon>
    </lineage>
</organism>
<dbReference type="Proteomes" id="UP000800035">
    <property type="component" value="Unassembled WGS sequence"/>
</dbReference>
<feature type="chain" id="PRO_5025363332" evidence="1">
    <location>
        <begin position="38"/>
        <end position="216"/>
    </location>
</feature>
<evidence type="ECO:0000313" key="3">
    <source>
        <dbReference type="Proteomes" id="UP000800035"/>
    </source>
</evidence>
<gene>
    <name evidence="2" type="ORF">CC80DRAFT_288934</name>
</gene>
<dbReference type="EMBL" id="ML976983">
    <property type="protein sequence ID" value="KAF1960231.1"/>
    <property type="molecule type" value="Genomic_DNA"/>
</dbReference>
<sequence>MAPVHRCVPCTVIKLPVLFTSSSQWVLLAVHFQSVQAYGERKAVRVRIAAVHSVSPRLEVLHPTKDTAACMREACSVHMQTRTELATLSFELVQCSSAGPRGEILDHPLPSLPIGTAPGILEEHMPSGTANVLPASSASHYELASTAMGCPMNSTAYNLESQSSGTAQYLVSDVQPQNIPFCADDTPVSTLLLRRPTETPTITSTDLVLKCNFAEL</sequence>
<keyword evidence="3" id="KW-1185">Reference proteome</keyword>
<proteinExistence type="predicted"/>
<dbReference type="AlphaFoldDB" id="A0A6A5U5R6"/>
<protein>
    <submittedName>
        <fullName evidence="2">Uncharacterized protein</fullName>
    </submittedName>
</protein>
<accession>A0A6A5U5R6</accession>
<name>A0A6A5U5R6_9PLEO</name>
<evidence type="ECO:0000256" key="1">
    <source>
        <dbReference type="SAM" id="SignalP"/>
    </source>
</evidence>
<keyword evidence="1" id="KW-0732">Signal</keyword>
<reference evidence="2" key="1">
    <citation type="journal article" date="2020" name="Stud. Mycol.">
        <title>101 Dothideomycetes genomes: a test case for predicting lifestyles and emergence of pathogens.</title>
        <authorList>
            <person name="Haridas S."/>
            <person name="Albert R."/>
            <person name="Binder M."/>
            <person name="Bloem J."/>
            <person name="Labutti K."/>
            <person name="Salamov A."/>
            <person name="Andreopoulos B."/>
            <person name="Baker S."/>
            <person name="Barry K."/>
            <person name="Bills G."/>
            <person name="Bluhm B."/>
            <person name="Cannon C."/>
            <person name="Castanera R."/>
            <person name="Culley D."/>
            <person name="Daum C."/>
            <person name="Ezra D."/>
            <person name="Gonzalez J."/>
            <person name="Henrissat B."/>
            <person name="Kuo A."/>
            <person name="Liang C."/>
            <person name="Lipzen A."/>
            <person name="Lutzoni F."/>
            <person name="Magnuson J."/>
            <person name="Mondo S."/>
            <person name="Nolan M."/>
            <person name="Ohm R."/>
            <person name="Pangilinan J."/>
            <person name="Park H.-J."/>
            <person name="Ramirez L."/>
            <person name="Alfaro M."/>
            <person name="Sun H."/>
            <person name="Tritt A."/>
            <person name="Yoshinaga Y."/>
            <person name="Zwiers L.-H."/>
            <person name="Turgeon B."/>
            <person name="Goodwin S."/>
            <person name="Spatafora J."/>
            <person name="Crous P."/>
            <person name="Grigoriev I."/>
        </authorList>
    </citation>
    <scope>NUCLEOTIDE SEQUENCE</scope>
    <source>
        <strain evidence="2">CBS 675.92</strain>
    </source>
</reference>